<proteinExistence type="predicted"/>
<comment type="caution">
    <text evidence="1">The sequence shown here is derived from an EMBL/GenBank/DDBJ whole genome shotgun (WGS) entry which is preliminary data.</text>
</comment>
<name>A0A3A3FPR8_9BURK</name>
<evidence type="ECO:0000313" key="1">
    <source>
        <dbReference type="EMBL" id="RJF95689.1"/>
    </source>
</evidence>
<dbReference type="OrthoDB" id="9801052at2"/>
<dbReference type="Proteomes" id="UP000265955">
    <property type="component" value="Unassembled WGS sequence"/>
</dbReference>
<dbReference type="RefSeq" id="WP_119770838.1">
    <property type="nucleotide sequence ID" value="NZ_QYUO01000002.1"/>
</dbReference>
<keyword evidence="2" id="KW-1185">Reference proteome</keyword>
<evidence type="ECO:0000313" key="2">
    <source>
        <dbReference type="Proteomes" id="UP000265955"/>
    </source>
</evidence>
<accession>A0A3A3FPR8</accession>
<dbReference type="Pfam" id="PF12305">
    <property type="entry name" value="DUF3630"/>
    <property type="match status" value="1"/>
</dbReference>
<organism evidence="1 2">
    <name type="scientific">Noviherbaspirillum saxi</name>
    <dbReference type="NCBI Taxonomy" id="2320863"/>
    <lineage>
        <taxon>Bacteria</taxon>
        <taxon>Pseudomonadati</taxon>
        <taxon>Pseudomonadota</taxon>
        <taxon>Betaproteobacteria</taxon>
        <taxon>Burkholderiales</taxon>
        <taxon>Oxalobacteraceae</taxon>
        <taxon>Noviherbaspirillum</taxon>
    </lineage>
</organism>
<sequence>MNNIRLLQTPERLELQISDDSAWGLFDEIASVLQREFSGSWGEQVDGIDQRYWDLKIEKVTLTLHLEHYSGITLFPSSAELDKVASGILLEKAHRFLTSYDPAV</sequence>
<protein>
    <submittedName>
        <fullName evidence="1">DUF3630 family protein</fullName>
    </submittedName>
</protein>
<dbReference type="AlphaFoldDB" id="A0A3A3FPR8"/>
<gene>
    <name evidence="1" type="ORF">D3871_20125</name>
</gene>
<reference evidence="2" key="1">
    <citation type="submission" date="2018-09" db="EMBL/GenBank/DDBJ databases">
        <authorList>
            <person name="Zhu H."/>
        </authorList>
    </citation>
    <scope>NUCLEOTIDE SEQUENCE [LARGE SCALE GENOMIC DNA]</scope>
    <source>
        <strain evidence="2">K1R23-30</strain>
    </source>
</reference>
<dbReference type="EMBL" id="QYUO01000002">
    <property type="protein sequence ID" value="RJF95689.1"/>
    <property type="molecule type" value="Genomic_DNA"/>
</dbReference>
<dbReference type="InterPro" id="IPR022080">
    <property type="entry name" value="DUF3630"/>
</dbReference>